<feature type="transmembrane region" description="Helical" evidence="2">
    <location>
        <begin position="335"/>
        <end position="355"/>
    </location>
</feature>
<feature type="transmembrane region" description="Helical" evidence="2">
    <location>
        <begin position="295"/>
        <end position="314"/>
    </location>
</feature>
<feature type="compositionally biased region" description="Polar residues" evidence="1">
    <location>
        <begin position="12"/>
        <end position="28"/>
    </location>
</feature>
<evidence type="ECO:0000313" key="3">
    <source>
        <dbReference type="EMBL" id="EEC44063.1"/>
    </source>
</evidence>
<organism evidence="3 4">
    <name type="scientific">Phaeodactylum tricornutum (strain CCAP 1055/1)</name>
    <dbReference type="NCBI Taxonomy" id="556484"/>
    <lineage>
        <taxon>Eukaryota</taxon>
        <taxon>Sar</taxon>
        <taxon>Stramenopiles</taxon>
        <taxon>Ochrophyta</taxon>
        <taxon>Bacillariophyta</taxon>
        <taxon>Bacillariophyceae</taxon>
        <taxon>Bacillariophycidae</taxon>
        <taxon>Naviculales</taxon>
        <taxon>Phaeodactylaceae</taxon>
        <taxon>Phaeodactylum</taxon>
    </lineage>
</organism>
<feature type="transmembrane region" description="Helical" evidence="2">
    <location>
        <begin position="225"/>
        <end position="246"/>
    </location>
</feature>
<gene>
    <name evidence="3" type="ORF">PHATRDRAFT_49599</name>
</gene>
<feature type="transmembrane region" description="Helical" evidence="2">
    <location>
        <begin position="417"/>
        <end position="436"/>
    </location>
</feature>
<accession>B7GB62</accession>
<dbReference type="RefSeq" id="XP_002184314.1">
    <property type="nucleotide sequence ID" value="XM_002184278.1"/>
</dbReference>
<evidence type="ECO:0000256" key="1">
    <source>
        <dbReference type="SAM" id="MobiDB-lite"/>
    </source>
</evidence>
<reference evidence="3 4" key="1">
    <citation type="journal article" date="2008" name="Nature">
        <title>The Phaeodactylum genome reveals the evolutionary history of diatom genomes.</title>
        <authorList>
            <person name="Bowler C."/>
            <person name="Allen A.E."/>
            <person name="Badger J.H."/>
            <person name="Grimwood J."/>
            <person name="Jabbari K."/>
            <person name="Kuo A."/>
            <person name="Maheswari U."/>
            <person name="Martens C."/>
            <person name="Maumus F."/>
            <person name="Otillar R.P."/>
            <person name="Rayko E."/>
            <person name="Salamov A."/>
            <person name="Vandepoele K."/>
            <person name="Beszteri B."/>
            <person name="Gruber A."/>
            <person name="Heijde M."/>
            <person name="Katinka M."/>
            <person name="Mock T."/>
            <person name="Valentin K."/>
            <person name="Verret F."/>
            <person name="Berges J.A."/>
            <person name="Brownlee C."/>
            <person name="Cadoret J.P."/>
            <person name="Chiovitti A."/>
            <person name="Choi C.J."/>
            <person name="Coesel S."/>
            <person name="De Martino A."/>
            <person name="Detter J.C."/>
            <person name="Durkin C."/>
            <person name="Falciatore A."/>
            <person name="Fournet J."/>
            <person name="Haruta M."/>
            <person name="Huysman M.J."/>
            <person name="Jenkins B.D."/>
            <person name="Jiroutova K."/>
            <person name="Jorgensen R.E."/>
            <person name="Joubert Y."/>
            <person name="Kaplan A."/>
            <person name="Kroger N."/>
            <person name="Kroth P.G."/>
            <person name="La Roche J."/>
            <person name="Lindquist E."/>
            <person name="Lommer M."/>
            <person name="Martin-Jezequel V."/>
            <person name="Lopez P.J."/>
            <person name="Lucas S."/>
            <person name="Mangogna M."/>
            <person name="McGinnis K."/>
            <person name="Medlin L.K."/>
            <person name="Montsant A."/>
            <person name="Oudot-Le Secq M.P."/>
            <person name="Napoli C."/>
            <person name="Obornik M."/>
            <person name="Parker M.S."/>
            <person name="Petit J.L."/>
            <person name="Porcel B.M."/>
            <person name="Poulsen N."/>
            <person name="Robison M."/>
            <person name="Rychlewski L."/>
            <person name="Rynearson T.A."/>
            <person name="Schmutz J."/>
            <person name="Shapiro H."/>
            <person name="Siaut M."/>
            <person name="Stanley M."/>
            <person name="Sussman M.R."/>
            <person name="Taylor A.R."/>
            <person name="Vardi A."/>
            <person name="von Dassow P."/>
            <person name="Vyverman W."/>
            <person name="Willis A."/>
            <person name="Wyrwicz L.S."/>
            <person name="Rokhsar D.S."/>
            <person name="Weissenbach J."/>
            <person name="Armbrust E.V."/>
            <person name="Green B.R."/>
            <person name="Van de Peer Y."/>
            <person name="Grigoriev I.V."/>
        </authorList>
    </citation>
    <scope>NUCLEOTIDE SEQUENCE [LARGE SCALE GENOMIC DNA]</scope>
    <source>
        <strain evidence="3 4">CCAP 1055/1</strain>
    </source>
</reference>
<proteinExistence type="predicted"/>
<evidence type="ECO:0000256" key="2">
    <source>
        <dbReference type="SAM" id="Phobius"/>
    </source>
</evidence>
<feature type="transmembrane region" description="Helical" evidence="2">
    <location>
        <begin position="178"/>
        <end position="202"/>
    </location>
</feature>
<sequence length="459" mass="52016">MPTRIVLKEASPPSQLTPRSTPATARNTPSPPRNVRLPNRRHRDADPSHINVRITFQQQTARDRTNVTSRASSRRKSVASFRSSILREISTARDGTAVEDDDVERLSSDDIRASPRLLGYFFCMVAGAVMLVFAHELVSGTILRLRFFVLVWFNPILSRELLDQEKFFVASTGLVYRWKLWGSIYMSATGTGLCLLTLLVHFDTVCLPRLWKSVFQDGSTAERNLILFFILFWAANVHICTSSLSVGESQANTFFTAWIAFGSIALNYTVWRESAGLPSLADKVNFHQRETTYNWIWTGIFSAVFAGSATDIFINREEITLRLRDEILVLENKEWVIVLAVVWTEVAVCIMAVLFNEWFPQPMTLPGRIQCRGASYRCVLGWRQLEGPIVLAALGTKFWVILEYTGVGGVVNGLSNGYFGVWGSFFNSVFTLGTWLRENKNIEYIVREESDEDEHRVNS</sequence>
<dbReference type="GeneID" id="7198210"/>
<dbReference type="KEGG" id="pti:PHATRDRAFT_49599"/>
<evidence type="ECO:0000313" key="4">
    <source>
        <dbReference type="Proteomes" id="UP000000759"/>
    </source>
</evidence>
<feature type="transmembrane region" description="Helical" evidence="2">
    <location>
        <begin position="253"/>
        <end position="271"/>
    </location>
</feature>
<protein>
    <submittedName>
        <fullName evidence="3">Uncharacterized protein</fullName>
    </submittedName>
</protein>
<dbReference type="InParanoid" id="B7GB62"/>
<keyword evidence="2" id="KW-0472">Membrane</keyword>
<name>B7GB62_PHATC</name>
<keyword evidence="4" id="KW-1185">Reference proteome</keyword>
<dbReference type="EMBL" id="CM000625">
    <property type="protein sequence ID" value="EEC44063.1"/>
    <property type="molecule type" value="Genomic_DNA"/>
</dbReference>
<feature type="transmembrane region" description="Helical" evidence="2">
    <location>
        <begin position="117"/>
        <end position="135"/>
    </location>
</feature>
<keyword evidence="2" id="KW-0812">Transmembrane</keyword>
<reference evidence="4" key="2">
    <citation type="submission" date="2008-08" db="EMBL/GenBank/DDBJ databases">
        <authorList>
            <consortium name="Diatom Consortium"/>
            <person name="Grigoriev I."/>
            <person name="Grimwood J."/>
            <person name="Kuo A."/>
            <person name="Otillar R.P."/>
            <person name="Salamov A."/>
            <person name="Detter J.C."/>
            <person name="Lindquist E."/>
            <person name="Shapiro H."/>
            <person name="Lucas S."/>
            <person name="Glavina del Rio T."/>
            <person name="Pitluck S."/>
            <person name="Rokhsar D."/>
            <person name="Bowler C."/>
        </authorList>
    </citation>
    <scope>GENOME REANNOTATION</scope>
    <source>
        <strain evidence="4">CCAP 1055/1</strain>
    </source>
</reference>
<dbReference type="OrthoDB" id="44405at2759"/>
<keyword evidence="2" id="KW-1133">Transmembrane helix</keyword>
<dbReference type="AlphaFoldDB" id="B7GB62"/>
<dbReference type="Proteomes" id="UP000000759">
    <property type="component" value="Chromosome 23"/>
</dbReference>
<feature type="region of interest" description="Disordered" evidence="1">
    <location>
        <begin position="1"/>
        <end position="47"/>
    </location>
</feature>
<dbReference type="PaxDb" id="2850-Phatr49599"/>